<evidence type="ECO:0000256" key="1">
    <source>
        <dbReference type="ARBA" id="ARBA00010342"/>
    </source>
</evidence>
<keyword evidence="6 7" id="KW-0408">Iron</keyword>
<keyword evidence="2 7" id="KW-0349">Heme</keyword>
<keyword evidence="3 7" id="KW-0479">Metal-binding</keyword>
<evidence type="ECO:0000256" key="5">
    <source>
        <dbReference type="ARBA" id="ARBA00022748"/>
    </source>
</evidence>
<protein>
    <recommendedName>
        <fullName evidence="7">Cytochrome c-type biogenesis protein</fullName>
    </recommendedName>
</protein>
<proteinExistence type="inferred from homology"/>
<keyword evidence="5" id="KW-0201">Cytochrome c-type biogenesis</keyword>
<dbReference type="InterPro" id="IPR051263">
    <property type="entry name" value="C-type_cytochrome_biogenesis"/>
</dbReference>
<accession>A0A6N0HP06</accession>
<dbReference type="PANTHER" id="PTHR47870">
    <property type="entry name" value="CYTOCHROME C-TYPE BIOGENESIS PROTEIN CCMH"/>
    <property type="match status" value="1"/>
</dbReference>
<gene>
    <name evidence="9" type="ORF">HUE58_02865</name>
</gene>
<evidence type="ECO:0000256" key="3">
    <source>
        <dbReference type="ARBA" id="ARBA00022723"/>
    </source>
</evidence>
<evidence type="ECO:0000256" key="7">
    <source>
        <dbReference type="RuleBase" id="RU364112"/>
    </source>
</evidence>
<dbReference type="Pfam" id="PF03918">
    <property type="entry name" value="CcmH"/>
    <property type="match status" value="1"/>
</dbReference>
<evidence type="ECO:0000256" key="2">
    <source>
        <dbReference type="ARBA" id="ARBA00022617"/>
    </source>
</evidence>
<keyword evidence="7" id="KW-1133">Transmembrane helix</keyword>
<comment type="function">
    <text evidence="7">Possible subunit of a heme lyase.</text>
</comment>
<reference evidence="9 10" key="1">
    <citation type="submission" date="2020-05" db="EMBL/GenBank/DDBJ databases">
        <title>Horizontal transmission and recombination maintain forever young bacterial symbiont genomes.</title>
        <authorList>
            <person name="Russell S.L."/>
            <person name="Pepper-Tunick E."/>
            <person name="Svedberg J."/>
            <person name="Byrne A."/>
            <person name="Ruelas Castillo J."/>
            <person name="Vollmers C."/>
            <person name="Beinart R.A."/>
            <person name="Corbett-Detig R."/>
        </authorList>
    </citation>
    <scope>NUCLEOTIDE SEQUENCE [LARGE SCALE GENOMIC DNA]</scope>
    <source>
        <strain evidence="9">JDF_Ridge</strain>
    </source>
</reference>
<dbReference type="KEGG" id="reo:HUE58_02865"/>
<feature type="transmembrane region" description="Helical" evidence="7">
    <location>
        <begin position="104"/>
        <end position="122"/>
    </location>
</feature>
<dbReference type="RefSeq" id="WP_174605551.1">
    <property type="nucleotide sequence ID" value="NZ_CP054490.1"/>
</dbReference>
<dbReference type="CDD" id="cd16378">
    <property type="entry name" value="CcmH_N"/>
    <property type="match status" value="1"/>
</dbReference>
<dbReference type="GO" id="GO:0005886">
    <property type="term" value="C:plasma membrane"/>
    <property type="evidence" value="ECO:0007669"/>
    <property type="project" value="TreeGrafter"/>
</dbReference>
<evidence type="ECO:0000313" key="10">
    <source>
        <dbReference type="Proteomes" id="UP000509429"/>
    </source>
</evidence>
<keyword evidence="7" id="KW-0472">Membrane</keyword>
<keyword evidence="10" id="KW-1185">Reference proteome</keyword>
<dbReference type="GO" id="GO:0017004">
    <property type="term" value="P:cytochrome complex assembly"/>
    <property type="evidence" value="ECO:0007669"/>
    <property type="project" value="UniProtKB-KW"/>
</dbReference>
<name>A0A6N0HP06_9GAMM</name>
<comment type="similarity">
    <text evidence="1 7">Belongs to the CcmH/CycL/Ccl2/NrfF family.</text>
</comment>
<evidence type="ECO:0000256" key="6">
    <source>
        <dbReference type="ARBA" id="ARBA00023004"/>
    </source>
</evidence>
<evidence type="ECO:0000259" key="8">
    <source>
        <dbReference type="Pfam" id="PF03918"/>
    </source>
</evidence>
<dbReference type="InterPro" id="IPR005616">
    <property type="entry name" value="CcmH/CycL/Ccl2/NrfF_N"/>
</dbReference>
<dbReference type="InterPro" id="IPR038297">
    <property type="entry name" value="CcmH/CycL/NrfF/Ccl2_sf"/>
</dbReference>
<evidence type="ECO:0000256" key="4">
    <source>
        <dbReference type="ARBA" id="ARBA00022729"/>
    </source>
</evidence>
<dbReference type="AlphaFoldDB" id="A0A6N0HP06"/>
<feature type="domain" description="CcmH/CycL/Ccl2/NrfF N-terminal" evidence="8">
    <location>
        <begin position="9"/>
        <end position="135"/>
    </location>
</feature>
<dbReference type="PANTHER" id="PTHR47870:SF1">
    <property type="entry name" value="CYTOCHROME C-TYPE BIOGENESIS PROTEIN CCMH"/>
    <property type="match status" value="1"/>
</dbReference>
<organism evidence="9 10">
    <name type="scientific">Candidatus Ruthia endofausta</name>
    <dbReference type="NCBI Taxonomy" id="2738852"/>
    <lineage>
        <taxon>Bacteria</taxon>
        <taxon>Pseudomonadati</taxon>
        <taxon>Pseudomonadota</taxon>
        <taxon>Gammaproteobacteria</taxon>
        <taxon>Candidatus Pseudothioglobaceae</taxon>
        <taxon>Candidatus Ruthturnera</taxon>
    </lineage>
</organism>
<dbReference type="Gene3D" id="1.10.8.640">
    <property type="entry name" value="Cytochrome C biogenesis protein"/>
    <property type="match status" value="1"/>
</dbReference>
<dbReference type="EMBL" id="CP054490">
    <property type="protein sequence ID" value="QKQ24112.1"/>
    <property type="molecule type" value="Genomic_DNA"/>
</dbReference>
<keyword evidence="7" id="KW-0812">Transmembrane</keyword>
<sequence>MHHFIQFLLLLELINPAYAESIEAKSFVNNQQQQRYQALINEIRCPVCLGQSIGGSNAGLAKDLREKVRELILKQNTDDSIRKFMTDRYGDFVVFKPPVNKNTYLLWFAPFIFLALGLFFLMRSLSTQKSNVKSTVDTIKAKDLLK</sequence>
<keyword evidence="4 7" id="KW-0732">Signal</keyword>
<dbReference type="Proteomes" id="UP000509429">
    <property type="component" value="Chromosome"/>
</dbReference>
<dbReference type="GO" id="GO:0046872">
    <property type="term" value="F:metal ion binding"/>
    <property type="evidence" value="ECO:0007669"/>
    <property type="project" value="UniProtKB-KW"/>
</dbReference>
<evidence type="ECO:0000313" key="9">
    <source>
        <dbReference type="EMBL" id="QKQ24112.1"/>
    </source>
</evidence>